<dbReference type="Pfam" id="PF06314">
    <property type="entry name" value="ADC"/>
    <property type="match status" value="1"/>
</dbReference>
<evidence type="ECO:0000313" key="1">
    <source>
        <dbReference type="EMBL" id="SHF21408.1"/>
    </source>
</evidence>
<dbReference type="InterPro" id="IPR023375">
    <property type="entry name" value="ADC_dom_sf"/>
</dbReference>
<dbReference type="SUPFAM" id="SSF160104">
    <property type="entry name" value="Acetoacetate decarboxylase-like"/>
    <property type="match status" value="1"/>
</dbReference>
<dbReference type="OrthoDB" id="1633687at2"/>
<dbReference type="Gene3D" id="2.40.400.10">
    <property type="entry name" value="Acetoacetate decarboxylase-like"/>
    <property type="match status" value="1"/>
</dbReference>
<accession>A0A1M4ZTS4</accession>
<reference evidence="2" key="1">
    <citation type="submission" date="2016-11" db="EMBL/GenBank/DDBJ databases">
        <authorList>
            <person name="Varghese N."/>
            <person name="Submissions S."/>
        </authorList>
    </citation>
    <scope>NUCLEOTIDE SEQUENCE [LARGE SCALE GENOMIC DNA]</scope>
    <source>
        <strain evidence="2">DSM 14834</strain>
    </source>
</reference>
<gene>
    <name evidence="1" type="ORF">SAMN02745204_02034</name>
</gene>
<name>A0A1M4ZTS4_9GAMM</name>
<dbReference type="STRING" id="213588.SAMN02745204_02034"/>
<dbReference type="RefSeq" id="WP_072756448.1">
    <property type="nucleotide sequence ID" value="NZ_FQUK01000041.1"/>
</dbReference>
<sequence length="109" mass="11916">MTEDEVRAHAFDPVKAKAAVETPGFLLKIIADGDCRSRICEPVRYAREDVTNKSAWEGPVWLELFHHALAPMAASGTAWWFTEPFAATGVFENIHAVSPTSPGSICSPM</sequence>
<dbReference type="EMBL" id="FQUK01000041">
    <property type="protein sequence ID" value="SHF21408.1"/>
    <property type="molecule type" value="Genomic_DNA"/>
</dbReference>
<organism evidence="1 2">
    <name type="scientific">Thermomonas hydrothermalis</name>
    <dbReference type="NCBI Taxonomy" id="213588"/>
    <lineage>
        <taxon>Bacteria</taxon>
        <taxon>Pseudomonadati</taxon>
        <taxon>Pseudomonadota</taxon>
        <taxon>Gammaproteobacteria</taxon>
        <taxon>Lysobacterales</taxon>
        <taxon>Lysobacteraceae</taxon>
        <taxon>Thermomonas</taxon>
    </lineage>
</organism>
<evidence type="ECO:0000313" key="2">
    <source>
        <dbReference type="Proteomes" id="UP000242857"/>
    </source>
</evidence>
<dbReference type="InterPro" id="IPR010451">
    <property type="entry name" value="Acetoacetate_decarboxylase"/>
</dbReference>
<protein>
    <submittedName>
        <fullName evidence="1">Acetoacetate decarboxylase (ADC)</fullName>
    </submittedName>
</protein>
<dbReference type="GO" id="GO:0016829">
    <property type="term" value="F:lyase activity"/>
    <property type="evidence" value="ECO:0007669"/>
    <property type="project" value="InterPro"/>
</dbReference>
<dbReference type="AlphaFoldDB" id="A0A1M4ZTS4"/>
<keyword evidence="2" id="KW-1185">Reference proteome</keyword>
<proteinExistence type="predicted"/>
<dbReference type="Proteomes" id="UP000242857">
    <property type="component" value="Unassembled WGS sequence"/>
</dbReference>